<dbReference type="EMBL" id="CP040396">
    <property type="protein sequence ID" value="QCT03427.1"/>
    <property type="molecule type" value="Genomic_DNA"/>
</dbReference>
<keyword evidence="1" id="KW-0808">Transferase</keyword>
<evidence type="ECO:0000313" key="2">
    <source>
        <dbReference type="Proteomes" id="UP000300879"/>
    </source>
</evidence>
<proteinExistence type="predicted"/>
<reference evidence="1 2" key="1">
    <citation type="submission" date="2019-05" db="EMBL/GenBank/DDBJ databases">
        <authorList>
            <person name="Chen C."/>
        </authorList>
    </citation>
    <scope>NUCLEOTIDE SEQUENCE [LARGE SCALE GENOMIC DNA]</scope>
    <source>
        <strain evidence="1 2">HB172198</strain>
    </source>
</reference>
<protein>
    <submittedName>
        <fullName evidence="1">Acetyltransferase, GNAT family</fullName>
    </submittedName>
</protein>
<dbReference type="AlphaFoldDB" id="A0A4P8XKZ7"/>
<dbReference type="Proteomes" id="UP000300879">
    <property type="component" value="Chromosome"/>
</dbReference>
<dbReference type="KEGG" id="palo:E6C60_2715"/>
<evidence type="ECO:0000313" key="1">
    <source>
        <dbReference type="EMBL" id="QCT03427.1"/>
    </source>
</evidence>
<dbReference type="GO" id="GO:0016740">
    <property type="term" value="F:transferase activity"/>
    <property type="evidence" value="ECO:0007669"/>
    <property type="project" value="UniProtKB-KW"/>
</dbReference>
<accession>A0A4P8XKZ7</accession>
<keyword evidence="2" id="KW-1185">Reference proteome</keyword>
<organism evidence="1 2">
    <name type="scientific">Paenibacillus algicola</name>
    <dbReference type="NCBI Taxonomy" id="2565926"/>
    <lineage>
        <taxon>Bacteria</taxon>
        <taxon>Bacillati</taxon>
        <taxon>Bacillota</taxon>
        <taxon>Bacilli</taxon>
        <taxon>Bacillales</taxon>
        <taxon>Paenibacillaceae</taxon>
        <taxon>Paenibacillus</taxon>
    </lineage>
</organism>
<gene>
    <name evidence="1" type="ORF">E6C60_2715</name>
</gene>
<name>A0A4P8XKZ7_9BACL</name>
<sequence length="43" mass="5306">MKEMKNTLIVRQATIEDLEELSYLFNDYRVFYRQESDFEGARR</sequence>